<accession>A0AA36GFC6</accession>
<keyword evidence="1" id="KW-0812">Transmembrane</keyword>
<dbReference type="Proteomes" id="UP001176961">
    <property type="component" value="Unassembled WGS sequence"/>
</dbReference>
<proteinExistence type="predicted"/>
<evidence type="ECO:0000313" key="2">
    <source>
        <dbReference type="EMBL" id="CAJ0588923.1"/>
    </source>
</evidence>
<keyword evidence="1" id="KW-1133">Transmembrane helix</keyword>
<dbReference type="AlphaFoldDB" id="A0AA36GFC6"/>
<gene>
    <name evidence="2" type="ORF">CYNAS_LOCUS906</name>
</gene>
<evidence type="ECO:0000256" key="1">
    <source>
        <dbReference type="SAM" id="Phobius"/>
    </source>
</evidence>
<dbReference type="EMBL" id="CATQJL010000001">
    <property type="protein sequence ID" value="CAJ0588923.1"/>
    <property type="molecule type" value="Genomic_DNA"/>
</dbReference>
<sequence>MFRKQRRALGPGTELPKLTTEISVNKLQINQQVSRQVVTILHLPTTGIKNISLSTFGKVKSLKLACRNQVSLPSLSRMFMGYVLLLITIAIFSLASATECTLSEELACSFGCFVRLCSYYWCEDGECTCFCQKK</sequence>
<name>A0AA36GFC6_CYLNA</name>
<feature type="transmembrane region" description="Helical" evidence="1">
    <location>
        <begin position="79"/>
        <end position="98"/>
    </location>
</feature>
<comment type="caution">
    <text evidence="2">The sequence shown here is derived from an EMBL/GenBank/DDBJ whole genome shotgun (WGS) entry which is preliminary data.</text>
</comment>
<evidence type="ECO:0000313" key="3">
    <source>
        <dbReference type="Proteomes" id="UP001176961"/>
    </source>
</evidence>
<organism evidence="2 3">
    <name type="scientific">Cylicocyclus nassatus</name>
    <name type="common">Nematode worm</name>
    <dbReference type="NCBI Taxonomy" id="53992"/>
    <lineage>
        <taxon>Eukaryota</taxon>
        <taxon>Metazoa</taxon>
        <taxon>Ecdysozoa</taxon>
        <taxon>Nematoda</taxon>
        <taxon>Chromadorea</taxon>
        <taxon>Rhabditida</taxon>
        <taxon>Rhabditina</taxon>
        <taxon>Rhabditomorpha</taxon>
        <taxon>Strongyloidea</taxon>
        <taxon>Strongylidae</taxon>
        <taxon>Cylicocyclus</taxon>
    </lineage>
</organism>
<keyword evidence="3" id="KW-1185">Reference proteome</keyword>
<protein>
    <submittedName>
        <fullName evidence="2">Uncharacterized protein</fullName>
    </submittedName>
</protein>
<reference evidence="2" key="1">
    <citation type="submission" date="2023-07" db="EMBL/GenBank/DDBJ databases">
        <authorList>
            <consortium name="CYATHOMIX"/>
        </authorList>
    </citation>
    <scope>NUCLEOTIDE SEQUENCE</scope>
    <source>
        <strain evidence="2">N/A</strain>
    </source>
</reference>
<keyword evidence="1" id="KW-0472">Membrane</keyword>